<dbReference type="EC" id="2.7.13.3" evidence="2"/>
<keyword evidence="10" id="KW-0812">Transmembrane</keyword>
<dbReference type="PANTHER" id="PTHR42878:SF7">
    <property type="entry name" value="SENSOR HISTIDINE KINASE GLRK"/>
    <property type="match status" value="1"/>
</dbReference>
<dbReference type="PANTHER" id="PTHR42878">
    <property type="entry name" value="TWO-COMPONENT HISTIDINE KINASE"/>
    <property type="match status" value="1"/>
</dbReference>
<keyword evidence="10" id="KW-1133">Transmembrane helix</keyword>
<keyword evidence="10" id="KW-0472">Membrane</keyword>
<proteinExistence type="predicted"/>
<dbReference type="GO" id="GO:0005524">
    <property type="term" value="F:ATP binding"/>
    <property type="evidence" value="ECO:0007669"/>
    <property type="project" value="UniProtKB-KW"/>
</dbReference>
<keyword evidence="3" id="KW-0597">Phosphoprotein</keyword>
<sequence>MKYLYPAFFRSSLLCAFAVAVSTEGMSYSKLSADQMQQRVETLQAENQIQRMYITLLIIISIILTILVVLVVWSRKNMQGNMHLEIEKKRQELFDIQNQVQQANEELRVINTNLEAIVEERTLKLSKVNRELDMFLYRASHDLRRPITTLMGLVEVSKLGFDEASGRMLFEKINDTAINMDSMLEKFSMINTINHDEYECGEIDFEDLVCQVQHSSIISAYASKIQFDIDIEKNIRLISEPRLITFILKNLIANSVIFHCRTNRQPVVRLTIKQIQDSIAIELYDNGIGISKSMLPEIFHLFYRGSEVSKGNGLGLYVVQKAIEKLNGQIQVESEENQWTCVHIVLPPMEAKTIVLSSTGTTTSSAIA</sequence>
<reference evidence="12" key="1">
    <citation type="submission" date="2023-05" db="EMBL/GenBank/DDBJ databases">
        <authorList>
            <person name="Zhang X."/>
        </authorList>
    </citation>
    <scope>NUCLEOTIDE SEQUENCE</scope>
    <source>
        <strain evidence="12">BD1B2-1</strain>
    </source>
</reference>
<protein>
    <recommendedName>
        <fullName evidence="2">histidine kinase</fullName>
        <ecNumber evidence="2">2.7.13.3</ecNumber>
    </recommendedName>
</protein>
<dbReference type="InterPro" id="IPR036097">
    <property type="entry name" value="HisK_dim/P_sf"/>
</dbReference>
<evidence type="ECO:0000256" key="8">
    <source>
        <dbReference type="ARBA" id="ARBA00023012"/>
    </source>
</evidence>
<keyword evidence="8" id="KW-0902">Two-component regulatory system</keyword>
<evidence type="ECO:0000256" key="4">
    <source>
        <dbReference type="ARBA" id="ARBA00022679"/>
    </source>
</evidence>
<comment type="catalytic activity">
    <reaction evidence="1">
        <text>ATP + protein L-histidine = ADP + protein N-phospho-L-histidine.</text>
        <dbReference type="EC" id="2.7.13.3"/>
    </reaction>
</comment>
<comment type="caution">
    <text evidence="12">The sequence shown here is derived from an EMBL/GenBank/DDBJ whole genome shotgun (WGS) entry which is preliminary data.</text>
</comment>
<evidence type="ECO:0000313" key="13">
    <source>
        <dbReference type="Proteomes" id="UP001232063"/>
    </source>
</evidence>
<evidence type="ECO:0000256" key="3">
    <source>
        <dbReference type="ARBA" id="ARBA00022553"/>
    </source>
</evidence>
<dbReference type="GO" id="GO:0000155">
    <property type="term" value="F:phosphorelay sensor kinase activity"/>
    <property type="evidence" value="ECO:0007669"/>
    <property type="project" value="InterPro"/>
</dbReference>
<dbReference type="PRINTS" id="PR00344">
    <property type="entry name" value="BCTRLSENSOR"/>
</dbReference>
<dbReference type="Proteomes" id="UP001232063">
    <property type="component" value="Unassembled WGS sequence"/>
</dbReference>
<dbReference type="EMBL" id="JASJOU010000026">
    <property type="protein sequence ID" value="MDJ1506694.1"/>
    <property type="molecule type" value="Genomic_DNA"/>
</dbReference>
<organism evidence="12 13">
    <name type="scientific">Xanthocytophaga agilis</name>
    <dbReference type="NCBI Taxonomy" id="3048010"/>
    <lineage>
        <taxon>Bacteria</taxon>
        <taxon>Pseudomonadati</taxon>
        <taxon>Bacteroidota</taxon>
        <taxon>Cytophagia</taxon>
        <taxon>Cytophagales</taxon>
        <taxon>Rhodocytophagaceae</taxon>
        <taxon>Xanthocytophaga</taxon>
    </lineage>
</organism>
<evidence type="ECO:0000259" key="11">
    <source>
        <dbReference type="PROSITE" id="PS50109"/>
    </source>
</evidence>
<keyword evidence="6 12" id="KW-0418">Kinase</keyword>
<dbReference type="SMART" id="SM00388">
    <property type="entry name" value="HisKA"/>
    <property type="match status" value="1"/>
</dbReference>
<keyword evidence="7" id="KW-0067">ATP-binding</keyword>
<dbReference type="CDD" id="cd00082">
    <property type="entry name" value="HisKA"/>
    <property type="match status" value="1"/>
</dbReference>
<dbReference type="Gene3D" id="3.30.565.10">
    <property type="entry name" value="Histidine kinase-like ATPase, C-terminal domain"/>
    <property type="match status" value="1"/>
</dbReference>
<dbReference type="GO" id="GO:0030295">
    <property type="term" value="F:protein kinase activator activity"/>
    <property type="evidence" value="ECO:0007669"/>
    <property type="project" value="TreeGrafter"/>
</dbReference>
<keyword evidence="4" id="KW-0808">Transferase</keyword>
<keyword evidence="13" id="KW-1185">Reference proteome</keyword>
<dbReference type="CDD" id="cd00075">
    <property type="entry name" value="HATPase"/>
    <property type="match status" value="1"/>
</dbReference>
<dbReference type="GO" id="GO:0007234">
    <property type="term" value="P:osmosensory signaling via phosphorelay pathway"/>
    <property type="evidence" value="ECO:0007669"/>
    <property type="project" value="TreeGrafter"/>
</dbReference>
<name>A0AAE3RDJ0_9BACT</name>
<keyword evidence="9" id="KW-0175">Coiled coil</keyword>
<feature type="transmembrane region" description="Helical" evidence="10">
    <location>
        <begin position="53"/>
        <end position="73"/>
    </location>
</feature>
<dbReference type="AlphaFoldDB" id="A0AAE3RDJ0"/>
<dbReference type="RefSeq" id="WP_314519827.1">
    <property type="nucleotide sequence ID" value="NZ_JASJOU010000026.1"/>
</dbReference>
<accession>A0AAE3RDJ0</accession>
<dbReference type="PROSITE" id="PS50109">
    <property type="entry name" value="HIS_KIN"/>
    <property type="match status" value="1"/>
</dbReference>
<dbReference type="Gene3D" id="1.10.287.130">
    <property type="match status" value="1"/>
</dbReference>
<evidence type="ECO:0000256" key="6">
    <source>
        <dbReference type="ARBA" id="ARBA00022777"/>
    </source>
</evidence>
<dbReference type="InterPro" id="IPR003594">
    <property type="entry name" value="HATPase_dom"/>
</dbReference>
<gene>
    <name evidence="12" type="ORF">QNI22_39000</name>
</gene>
<dbReference type="InterPro" id="IPR005467">
    <property type="entry name" value="His_kinase_dom"/>
</dbReference>
<feature type="coiled-coil region" evidence="9">
    <location>
        <begin position="86"/>
        <end position="120"/>
    </location>
</feature>
<evidence type="ECO:0000313" key="12">
    <source>
        <dbReference type="EMBL" id="MDJ1506694.1"/>
    </source>
</evidence>
<keyword evidence="5" id="KW-0547">Nucleotide-binding</keyword>
<feature type="domain" description="Histidine kinase" evidence="11">
    <location>
        <begin position="138"/>
        <end position="350"/>
    </location>
</feature>
<dbReference type="Pfam" id="PF02518">
    <property type="entry name" value="HATPase_c"/>
    <property type="match status" value="1"/>
</dbReference>
<dbReference type="SUPFAM" id="SSF47384">
    <property type="entry name" value="Homodimeric domain of signal transducing histidine kinase"/>
    <property type="match status" value="1"/>
</dbReference>
<evidence type="ECO:0000256" key="2">
    <source>
        <dbReference type="ARBA" id="ARBA00012438"/>
    </source>
</evidence>
<dbReference type="InterPro" id="IPR003661">
    <property type="entry name" value="HisK_dim/P_dom"/>
</dbReference>
<dbReference type="SUPFAM" id="SSF55874">
    <property type="entry name" value="ATPase domain of HSP90 chaperone/DNA topoisomerase II/histidine kinase"/>
    <property type="match status" value="1"/>
</dbReference>
<dbReference type="InterPro" id="IPR050351">
    <property type="entry name" value="BphY/WalK/GraS-like"/>
</dbReference>
<dbReference type="GO" id="GO:0000156">
    <property type="term" value="F:phosphorelay response regulator activity"/>
    <property type="evidence" value="ECO:0007669"/>
    <property type="project" value="TreeGrafter"/>
</dbReference>
<dbReference type="SMART" id="SM00387">
    <property type="entry name" value="HATPase_c"/>
    <property type="match status" value="1"/>
</dbReference>
<evidence type="ECO:0000256" key="7">
    <source>
        <dbReference type="ARBA" id="ARBA00022840"/>
    </source>
</evidence>
<evidence type="ECO:0000256" key="9">
    <source>
        <dbReference type="SAM" id="Coils"/>
    </source>
</evidence>
<evidence type="ECO:0000256" key="1">
    <source>
        <dbReference type="ARBA" id="ARBA00000085"/>
    </source>
</evidence>
<dbReference type="InterPro" id="IPR004358">
    <property type="entry name" value="Sig_transdc_His_kin-like_C"/>
</dbReference>
<evidence type="ECO:0000256" key="5">
    <source>
        <dbReference type="ARBA" id="ARBA00022741"/>
    </source>
</evidence>
<dbReference type="InterPro" id="IPR036890">
    <property type="entry name" value="HATPase_C_sf"/>
</dbReference>
<evidence type="ECO:0000256" key="10">
    <source>
        <dbReference type="SAM" id="Phobius"/>
    </source>
</evidence>